<dbReference type="EMBL" id="JPDN02000066">
    <property type="protein sequence ID" value="PON20540.1"/>
    <property type="molecule type" value="Genomic_DNA"/>
</dbReference>
<gene>
    <name evidence="1" type="ORF">TGAM01_v210574</name>
</gene>
<organism evidence="1 2">
    <name type="scientific">Trichoderma gamsii</name>
    <dbReference type="NCBI Taxonomy" id="398673"/>
    <lineage>
        <taxon>Eukaryota</taxon>
        <taxon>Fungi</taxon>
        <taxon>Dikarya</taxon>
        <taxon>Ascomycota</taxon>
        <taxon>Pezizomycotina</taxon>
        <taxon>Sordariomycetes</taxon>
        <taxon>Hypocreomycetidae</taxon>
        <taxon>Hypocreales</taxon>
        <taxon>Hypocreaceae</taxon>
        <taxon>Trichoderma</taxon>
    </lineage>
</organism>
<dbReference type="GeneID" id="29989882"/>
<reference evidence="1 2" key="1">
    <citation type="journal article" date="2016" name="Genome Announc.">
        <title>Draft Whole-Genome Sequence of Trichoderma gamsii T6085, a Promising Biocontrol Agent of Fusarium Head Blight on Wheat.</title>
        <authorList>
            <person name="Baroncelli R."/>
            <person name="Zapparata A."/>
            <person name="Piaggeschi G."/>
            <person name="Sarrocco S."/>
            <person name="Vannacci G."/>
        </authorList>
    </citation>
    <scope>NUCLEOTIDE SEQUENCE [LARGE SCALE GENOMIC DNA]</scope>
    <source>
        <strain evidence="1 2">T6085</strain>
    </source>
</reference>
<accession>A0A2P4Z8D8</accession>
<keyword evidence="2" id="KW-1185">Reference proteome</keyword>
<sequence>MKLLRIASLGLLYMKQLPYEKGPYFGGTIAHRHQWLMDALYLLRIPLRPAQTCSDLSVPLVALLDRALASTLRGGAVEMLSHYGVLATGPGLATRMEFEQDNRNVLVQYWPGLPHVVG</sequence>
<dbReference type="RefSeq" id="XP_018657005.1">
    <property type="nucleotide sequence ID" value="XM_018809799.1"/>
</dbReference>
<protein>
    <submittedName>
        <fullName evidence="1">Uncharacterized protein</fullName>
    </submittedName>
</protein>
<name>A0A2P4Z8D8_9HYPO</name>
<evidence type="ECO:0000313" key="2">
    <source>
        <dbReference type="Proteomes" id="UP000054821"/>
    </source>
</evidence>
<comment type="caution">
    <text evidence="1">The sequence shown here is derived from an EMBL/GenBank/DDBJ whole genome shotgun (WGS) entry which is preliminary data.</text>
</comment>
<proteinExistence type="predicted"/>
<dbReference type="Proteomes" id="UP000054821">
    <property type="component" value="Unassembled WGS sequence"/>
</dbReference>
<evidence type="ECO:0000313" key="1">
    <source>
        <dbReference type="EMBL" id="PON20540.1"/>
    </source>
</evidence>
<dbReference type="AlphaFoldDB" id="A0A2P4Z8D8"/>